<dbReference type="RefSeq" id="WP_324690027.1">
    <property type="nucleotide sequence ID" value="NZ_BAABCR010000015.1"/>
</dbReference>
<protein>
    <recommendedName>
        <fullName evidence="3">Replication-associated protein G2P N-terminal domain-containing protein</fullName>
    </recommendedName>
</protein>
<gene>
    <name evidence="1" type="ORF">GCM10022386_21880</name>
</gene>
<evidence type="ECO:0008006" key="3">
    <source>
        <dbReference type="Google" id="ProtNLM"/>
    </source>
</evidence>
<organism evidence="1 2">
    <name type="scientific">Flavobacterium cheonhonense</name>
    <dbReference type="NCBI Taxonomy" id="706185"/>
    <lineage>
        <taxon>Bacteria</taxon>
        <taxon>Pseudomonadati</taxon>
        <taxon>Bacteroidota</taxon>
        <taxon>Flavobacteriia</taxon>
        <taxon>Flavobacteriales</taxon>
        <taxon>Flavobacteriaceae</taxon>
        <taxon>Flavobacterium</taxon>
    </lineage>
</organism>
<dbReference type="Proteomes" id="UP001500968">
    <property type="component" value="Unassembled WGS sequence"/>
</dbReference>
<dbReference type="EMBL" id="BAABCR010000015">
    <property type="protein sequence ID" value="GAA4036006.1"/>
    <property type="molecule type" value="Genomic_DNA"/>
</dbReference>
<name>A0ABP7U513_9FLAO</name>
<comment type="caution">
    <text evidence="1">The sequence shown here is derived from an EMBL/GenBank/DDBJ whole genome shotgun (WGS) entry which is preliminary data.</text>
</comment>
<evidence type="ECO:0000313" key="1">
    <source>
        <dbReference type="EMBL" id="GAA4036006.1"/>
    </source>
</evidence>
<accession>A0ABP7U513</accession>
<reference evidence="2" key="1">
    <citation type="journal article" date="2019" name="Int. J. Syst. Evol. Microbiol.">
        <title>The Global Catalogue of Microorganisms (GCM) 10K type strain sequencing project: providing services to taxonomists for standard genome sequencing and annotation.</title>
        <authorList>
            <consortium name="The Broad Institute Genomics Platform"/>
            <consortium name="The Broad Institute Genome Sequencing Center for Infectious Disease"/>
            <person name="Wu L."/>
            <person name="Ma J."/>
        </authorList>
    </citation>
    <scope>NUCLEOTIDE SEQUENCE [LARGE SCALE GENOMIC DNA]</scope>
    <source>
        <strain evidence="2">JCM 17064</strain>
    </source>
</reference>
<sequence length="379" mass="45134">MVDFLKILITDNQLRMFFYQNSLLTWLSKNEKLSHFDFETIYCKETKVYKGILFCFYENKLEILFRPHYYFNDNLHNANDFKTLDCINVFKEFVNVFTIKNPEALKIINIEYGINIKSPIDVKTLVTYLSYHSKNEFRNDDLLAFSKKSYRTNKNGTANTHKIIKAYAKGVQFPDYCEFNTLRFEVKSKKSAFINSLRIFTFNDLLQPELYSEMANSILNEWDECLILGTNNESDKLTTRENNFLSKYQNPFYWFEIKQKHRNEFNKVKKRYFKLLNKSGINIHIEIKNIIQQKLEQTGAFLPTIQNRQKGAILHVYIMKECTSLQVSKMNNSVYKKQPKKTEKIDWSYTAQKEAISKHNKLAVINYNNRNHPERTTRI</sequence>
<evidence type="ECO:0000313" key="2">
    <source>
        <dbReference type="Proteomes" id="UP001500968"/>
    </source>
</evidence>
<keyword evidence="2" id="KW-1185">Reference proteome</keyword>
<proteinExistence type="predicted"/>